<accession>A0AAN8KG15</accession>
<organism evidence="2 3">
    <name type="scientific">Patella caerulea</name>
    <name type="common">Rayed Mediterranean limpet</name>
    <dbReference type="NCBI Taxonomy" id="87958"/>
    <lineage>
        <taxon>Eukaryota</taxon>
        <taxon>Metazoa</taxon>
        <taxon>Spiralia</taxon>
        <taxon>Lophotrochozoa</taxon>
        <taxon>Mollusca</taxon>
        <taxon>Gastropoda</taxon>
        <taxon>Patellogastropoda</taxon>
        <taxon>Patelloidea</taxon>
        <taxon>Patellidae</taxon>
        <taxon>Patella</taxon>
    </lineage>
</organism>
<evidence type="ECO:0000259" key="1">
    <source>
        <dbReference type="Pfam" id="PF13837"/>
    </source>
</evidence>
<dbReference type="Pfam" id="PF13837">
    <property type="entry name" value="Myb_DNA-bind_4"/>
    <property type="match status" value="1"/>
</dbReference>
<dbReference type="AlphaFoldDB" id="A0AAN8KG15"/>
<dbReference type="InterPro" id="IPR044822">
    <property type="entry name" value="Myb_DNA-bind_4"/>
</dbReference>
<sequence>MATPERWFDSVAEAENFITQEEIRTTTHYITSKTRNFSRTNSECTSIAKHKIYWSKDRTIPFLILGCTSKQCHQGGVKQSREDHLSVGDVVEDHDAYVQPKQRQTYKSKKVNCPAKIVLKKILNFPEYKVDPKETAKYRRDKMVTKLRKEFSERTKKVLRVSVQFINSHENHHLSELAGTVLSPDVAVIKQIHKLVEDGVRSVSEMKVHLDLFVADHILKNYPDTIITKTNQRFYLTDKNIRNHMYRAISKAKFRNLEMLIDGNSVTFQLDKETFDKAMSGDSETMEILKANYTCLGIDNCQKTTDTSCLDGTIEVKNEVTDGDDGTTVSSSSGENGSMPNEAVLLLIEFHKTMSNNNTSKNRLFWEAASKYLAEHGYSFSWIHLINKWTSLVLTYKRVKDHCNKTGLNTVTCEFFNELDNYLGDQPSTPTPDMSALSLRSGDTHPYGDTHLTGDANLYGDTRMSGDTHLYGDANLFGDTRLSVEPHDTEITIELQEEPDSPASRKRKNYQMDPEDRYAKVVKLLEDAEAARKADHERLLEEIRKQSESAKEREIAMINILKHILEKI</sequence>
<keyword evidence="3" id="KW-1185">Reference proteome</keyword>
<dbReference type="PANTHER" id="PTHR47456">
    <property type="entry name" value="PHD-TYPE DOMAIN-CONTAINING PROTEIN"/>
    <property type="match status" value="1"/>
</dbReference>
<dbReference type="PANTHER" id="PTHR47456:SF1">
    <property type="entry name" value="PHD-TYPE DOMAIN-CONTAINING PROTEIN"/>
    <property type="match status" value="1"/>
</dbReference>
<dbReference type="InterPro" id="IPR029309">
    <property type="entry name" value="CaRF"/>
</dbReference>
<proteinExistence type="predicted"/>
<evidence type="ECO:0000313" key="2">
    <source>
        <dbReference type="EMBL" id="KAK6194542.1"/>
    </source>
</evidence>
<feature type="domain" description="Myb/SANT-like DNA-binding" evidence="1">
    <location>
        <begin position="341"/>
        <end position="421"/>
    </location>
</feature>
<reference evidence="2 3" key="1">
    <citation type="submission" date="2024-01" db="EMBL/GenBank/DDBJ databases">
        <title>The genome of the rayed Mediterranean limpet Patella caerulea (Linnaeus, 1758).</title>
        <authorList>
            <person name="Anh-Thu Weber A."/>
            <person name="Halstead-Nussloch G."/>
        </authorList>
    </citation>
    <scope>NUCLEOTIDE SEQUENCE [LARGE SCALE GENOMIC DNA]</scope>
    <source>
        <strain evidence="2">AATW-2023a</strain>
        <tissue evidence="2">Whole specimen</tissue>
    </source>
</reference>
<dbReference type="Proteomes" id="UP001347796">
    <property type="component" value="Unassembled WGS sequence"/>
</dbReference>
<dbReference type="EMBL" id="JAZGQO010000001">
    <property type="protein sequence ID" value="KAK6194542.1"/>
    <property type="molecule type" value="Genomic_DNA"/>
</dbReference>
<protein>
    <recommendedName>
        <fullName evidence="1">Myb/SANT-like DNA-binding domain-containing protein</fullName>
    </recommendedName>
</protein>
<comment type="caution">
    <text evidence="2">The sequence shown here is derived from an EMBL/GenBank/DDBJ whole genome shotgun (WGS) entry which is preliminary data.</text>
</comment>
<dbReference type="GO" id="GO:0003700">
    <property type="term" value="F:DNA-binding transcription factor activity"/>
    <property type="evidence" value="ECO:0007669"/>
    <property type="project" value="InterPro"/>
</dbReference>
<name>A0AAN8KG15_PATCE</name>
<evidence type="ECO:0000313" key="3">
    <source>
        <dbReference type="Proteomes" id="UP001347796"/>
    </source>
</evidence>
<dbReference type="Pfam" id="PF15299">
    <property type="entry name" value="ALS2CR8"/>
    <property type="match status" value="1"/>
</dbReference>
<dbReference type="Gene3D" id="1.10.10.60">
    <property type="entry name" value="Homeodomain-like"/>
    <property type="match status" value="1"/>
</dbReference>
<gene>
    <name evidence="2" type="ORF">SNE40_000161</name>
</gene>